<dbReference type="Pfam" id="PF13684">
    <property type="entry name" value="FakA-like_C"/>
    <property type="match status" value="1"/>
</dbReference>
<feature type="compositionally biased region" description="Gly residues" evidence="1">
    <location>
        <begin position="174"/>
        <end position="193"/>
    </location>
</feature>
<dbReference type="EMBL" id="CP115149">
    <property type="protein sequence ID" value="WBL36072.1"/>
    <property type="molecule type" value="Genomic_DNA"/>
</dbReference>
<dbReference type="PANTHER" id="PTHR33434">
    <property type="entry name" value="DEGV DOMAIN-CONTAINING PROTEIN DR_1986-RELATED"/>
    <property type="match status" value="1"/>
</dbReference>
<feature type="region of interest" description="Disordered" evidence="1">
    <location>
        <begin position="172"/>
        <end position="207"/>
    </location>
</feature>
<reference evidence="3 4" key="1">
    <citation type="journal article" date="2023" name="ISME J.">
        <title>Thermophilic Dehalococcoidia with unusual traits shed light on an unexpected past.</title>
        <authorList>
            <person name="Palmer M."/>
            <person name="Covington J.K."/>
            <person name="Zhou E.M."/>
            <person name="Thomas S.C."/>
            <person name="Habib N."/>
            <person name="Seymour C.O."/>
            <person name="Lai D."/>
            <person name="Johnston J."/>
            <person name="Hashimi A."/>
            <person name="Jiao J.Y."/>
            <person name="Muok A.R."/>
            <person name="Liu L."/>
            <person name="Xian W.D."/>
            <person name="Zhi X.Y."/>
            <person name="Li M.M."/>
            <person name="Silva L.P."/>
            <person name="Bowen B.P."/>
            <person name="Louie K."/>
            <person name="Briegel A."/>
            <person name="Pett-Ridge J."/>
            <person name="Weber P.K."/>
            <person name="Tocheva E.I."/>
            <person name="Woyke T."/>
            <person name="Northen T.R."/>
            <person name="Mayali X."/>
            <person name="Li W.J."/>
            <person name="Hedlund B.P."/>
        </authorList>
    </citation>
    <scope>NUCLEOTIDE SEQUENCE [LARGE SCALE GENOMIC DNA]</scope>
    <source>
        <strain evidence="3 4">YIM 72310</strain>
    </source>
</reference>
<dbReference type="Proteomes" id="UP001212803">
    <property type="component" value="Chromosome"/>
</dbReference>
<feature type="domain" description="Fatty acid kinase subunit A-like C-terminal" evidence="2">
    <location>
        <begin position="2"/>
        <end position="333"/>
    </location>
</feature>
<dbReference type="InterPro" id="IPR033470">
    <property type="entry name" value="FakA-like_C"/>
</dbReference>
<dbReference type="SUPFAM" id="SSF49503">
    <property type="entry name" value="Cupredoxins"/>
    <property type="match status" value="1"/>
</dbReference>
<dbReference type="SMART" id="SM01121">
    <property type="entry name" value="Dak1_2"/>
    <property type="match status" value="1"/>
</dbReference>
<dbReference type="InterPro" id="IPR048394">
    <property type="entry name" value="FakA-like_M"/>
</dbReference>
<name>A0ABY7M7E0_9CHLR</name>
<proteinExistence type="predicted"/>
<dbReference type="Pfam" id="PF21645">
    <property type="entry name" value="FakA-like_M"/>
    <property type="match status" value="1"/>
</dbReference>
<dbReference type="InterPro" id="IPR050270">
    <property type="entry name" value="DegV_domain_contain"/>
</dbReference>
<evidence type="ECO:0000313" key="4">
    <source>
        <dbReference type="Proteomes" id="UP001212803"/>
    </source>
</evidence>
<protein>
    <recommendedName>
        <fullName evidence="2">Fatty acid kinase subunit A-like C-terminal domain-containing protein</fullName>
    </recommendedName>
</protein>
<gene>
    <name evidence="3" type="ORF">O0235_00095</name>
</gene>
<accession>A0ABY7M7E0</accession>
<dbReference type="InterPro" id="IPR008972">
    <property type="entry name" value="Cupredoxin"/>
</dbReference>
<keyword evidence="4" id="KW-1185">Reference proteome</keyword>
<evidence type="ECO:0000313" key="3">
    <source>
        <dbReference type="EMBL" id="WBL36072.1"/>
    </source>
</evidence>
<evidence type="ECO:0000256" key="1">
    <source>
        <dbReference type="SAM" id="MobiDB-lite"/>
    </source>
</evidence>
<organism evidence="3 4">
    <name type="scientific">Tepidiforma flava</name>
    <dbReference type="NCBI Taxonomy" id="3004094"/>
    <lineage>
        <taxon>Bacteria</taxon>
        <taxon>Bacillati</taxon>
        <taxon>Chloroflexota</taxon>
        <taxon>Tepidiformia</taxon>
        <taxon>Tepidiformales</taxon>
        <taxon>Tepidiformaceae</taxon>
        <taxon>Tepidiforma</taxon>
    </lineage>
</organism>
<sequence>MDTAALRALAESFGESIVVVGDERLARVHVHTEQPEALLEAAGQLGTPRRVKVDDMGAQRERFEAAGSGATAAVGLLALSRGDGFDRLFESLGARVVDLGDREKPAAGEIARAAEEIGAADVIVLPNHKNVLLAAEQARQLARCTLHVVPTATLPQGVAAALLFEPGQRARAGGADGGGRAAGADGGSDGGSGFADRRRGGGAGGAGDCGGRWAACRGQGDGRGGARGGAGGSRRRGRRACYGVRGSGRRRRGRAGCRGKCCARGGGRGHRRRAARVPLHRLGGSVSARGLAALALAAALLAGAACGGGGGSPEPTPTKPGALPASLTTITVTDFRFQPLSLQVPVGTRVTWTFRGQAEHQVVGNFNGEEIASAVMRSGNFEREFTEPGTFSYRCGVHGDAMSGIVTVR</sequence>
<dbReference type="PANTHER" id="PTHR33434:SF4">
    <property type="entry name" value="PHOSPHATASE PROTEIN"/>
    <property type="match status" value="1"/>
</dbReference>
<evidence type="ECO:0000259" key="2">
    <source>
        <dbReference type="SMART" id="SM01121"/>
    </source>
</evidence>
<dbReference type="Gene3D" id="2.60.40.420">
    <property type="entry name" value="Cupredoxins - blue copper proteins"/>
    <property type="match status" value="1"/>
</dbReference>